<dbReference type="Proteomes" id="UP000005496">
    <property type="component" value="Unassembled WGS sequence"/>
</dbReference>
<evidence type="ECO:0000313" key="8">
    <source>
        <dbReference type="Proteomes" id="UP000005496"/>
    </source>
</evidence>
<evidence type="ECO:0000256" key="5">
    <source>
        <dbReference type="ARBA" id="ARBA00023136"/>
    </source>
</evidence>
<dbReference type="InterPro" id="IPR001107">
    <property type="entry name" value="Band_7"/>
</dbReference>
<organism evidence="7 8">
    <name type="scientific">Desulfonatronospira thiodismutans ASO3-1</name>
    <dbReference type="NCBI Taxonomy" id="555779"/>
    <lineage>
        <taxon>Bacteria</taxon>
        <taxon>Pseudomonadati</taxon>
        <taxon>Thermodesulfobacteriota</taxon>
        <taxon>Desulfovibrionia</taxon>
        <taxon>Desulfovibrionales</taxon>
        <taxon>Desulfonatronovibrionaceae</taxon>
        <taxon>Desulfonatronospira</taxon>
    </lineage>
</organism>
<keyword evidence="8" id="KW-1185">Reference proteome</keyword>
<dbReference type="InterPro" id="IPR036013">
    <property type="entry name" value="Band_7/SPFH_dom_sf"/>
</dbReference>
<dbReference type="Gene3D" id="3.30.479.30">
    <property type="entry name" value="Band 7 domain"/>
    <property type="match status" value="1"/>
</dbReference>
<dbReference type="RefSeq" id="WP_008869758.1">
    <property type="nucleotide sequence ID" value="NZ_ACJN02000002.1"/>
</dbReference>
<dbReference type="eggNOG" id="COG0330">
    <property type="taxonomic scope" value="Bacteria"/>
</dbReference>
<name>D6SNW0_9BACT</name>
<evidence type="ECO:0000256" key="1">
    <source>
        <dbReference type="ARBA" id="ARBA00004167"/>
    </source>
</evidence>
<sequence>MKIAAFFPVALLVGIIVFSLSIFTVDEREYALVLQFGEHKRTIKEPGLHFKIPLIQSATLIDKRVQTSDVGADEFLTVDMERLLIDHVTRWHVKDALLFYMTVRNVREAQGRIQNVVVAELRDVVSNQSILNVIAEEREALMTLVSERARERIEDFGIMVNDVRMKRVDFPSEVEENVFARMEAERERIAARHRAEGEEIAMEVRAQADADRERILGEGEALATETFAEGFTEDVLMVTDQEGNAVAGAFVSINGRDVGLTDAAGRITIAFPKVDEVRVRAQVEIEDQLRRGTLEGDLEDGYTMDVSRSGDLHLEFEGRPATYLGYLADEEFFRFQKSLSTYRRVMLPSSTTMVMSTDADLFDYLGGPGMPVEIDLE</sequence>
<keyword evidence="4" id="KW-1133">Transmembrane helix</keyword>
<dbReference type="EMBL" id="ACJN02000002">
    <property type="protein sequence ID" value="EFI34436.1"/>
    <property type="molecule type" value="Genomic_DNA"/>
</dbReference>
<dbReference type="PANTHER" id="PTHR42911:SF1">
    <property type="entry name" value="MODULATOR OF FTSH PROTEASE HFLC"/>
    <property type="match status" value="1"/>
</dbReference>
<evidence type="ECO:0000313" key="7">
    <source>
        <dbReference type="EMBL" id="EFI34436.1"/>
    </source>
</evidence>
<evidence type="ECO:0000256" key="3">
    <source>
        <dbReference type="ARBA" id="ARBA00022692"/>
    </source>
</evidence>
<dbReference type="OrthoDB" id="9812991at2"/>
<reference evidence="7" key="1">
    <citation type="submission" date="2010-05" db="EMBL/GenBank/DDBJ databases">
        <title>The draft genome of Desulfonatronospira thiodismutans ASO3-1.</title>
        <authorList>
            <consortium name="US DOE Joint Genome Institute (JGI-PGF)"/>
            <person name="Lucas S."/>
            <person name="Copeland A."/>
            <person name="Lapidus A."/>
            <person name="Cheng J.-F."/>
            <person name="Bruce D."/>
            <person name="Goodwin L."/>
            <person name="Pitluck S."/>
            <person name="Chertkov O."/>
            <person name="Brettin T."/>
            <person name="Detter J.C."/>
            <person name="Han C."/>
            <person name="Land M.L."/>
            <person name="Hauser L."/>
            <person name="Kyrpides N."/>
            <person name="Mikhailova N."/>
            <person name="Muyzer G."/>
            <person name="Woyke T."/>
        </authorList>
    </citation>
    <scope>NUCLEOTIDE SEQUENCE [LARGE SCALE GENOMIC DNA]</scope>
    <source>
        <strain evidence="7">ASO3-1</strain>
    </source>
</reference>
<proteinExistence type="inferred from homology"/>
<feature type="domain" description="Band 7" evidence="6">
    <location>
        <begin position="20"/>
        <end position="182"/>
    </location>
</feature>
<evidence type="ECO:0000259" key="6">
    <source>
        <dbReference type="SMART" id="SM00244"/>
    </source>
</evidence>
<comment type="subcellular location">
    <subcellularLocation>
        <location evidence="1">Membrane</location>
        <topology evidence="1">Single-pass membrane protein</topology>
    </subcellularLocation>
</comment>
<evidence type="ECO:0000256" key="4">
    <source>
        <dbReference type="ARBA" id="ARBA00022989"/>
    </source>
</evidence>
<evidence type="ECO:0000256" key="2">
    <source>
        <dbReference type="ARBA" id="ARBA00007862"/>
    </source>
</evidence>
<keyword evidence="3" id="KW-0812">Transmembrane</keyword>
<protein>
    <submittedName>
        <fullName evidence="7">Band 7 protein</fullName>
    </submittedName>
</protein>
<dbReference type="SMART" id="SM00244">
    <property type="entry name" value="PHB"/>
    <property type="match status" value="1"/>
</dbReference>
<dbReference type="CDD" id="cd03405">
    <property type="entry name" value="SPFH_HflC"/>
    <property type="match status" value="1"/>
</dbReference>
<dbReference type="Pfam" id="PF01145">
    <property type="entry name" value="Band_7"/>
    <property type="match status" value="1"/>
</dbReference>
<accession>D6SNW0</accession>
<dbReference type="InterPro" id="IPR010200">
    <property type="entry name" value="HflC"/>
</dbReference>
<dbReference type="PANTHER" id="PTHR42911">
    <property type="entry name" value="MODULATOR OF FTSH PROTEASE HFLC"/>
    <property type="match status" value="1"/>
</dbReference>
<comment type="similarity">
    <text evidence="2">Belongs to the band 7/mec-2 family. HflC subfamily.</text>
</comment>
<dbReference type="GO" id="GO:0016020">
    <property type="term" value="C:membrane"/>
    <property type="evidence" value="ECO:0007669"/>
    <property type="project" value="UniProtKB-SubCell"/>
</dbReference>
<gene>
    <name evidence="7" type="ORF">Dthio_PD1795</name>
</gene>
<dbReference type="SUPFAM" id="SSF117892">
    <property type="entry name" value="Band 7/SPFH domain"/>
    <property type="match status" value="1"/>
</dbReference>
<keyword evidence="5" id="KW-0472">Membrane</keyword>
<dbReference type="AlphaFoldDB" id="D6SNW0"/>
<comment type="caution">
    <text evidence="7">The sequence shown here is derived from an EMBL/GenBank/DDBJ whole genome shotgun (WGS) entry which is preliminary data.</text>
</comment>